<evidence type="ECO:0000313" key="1">
    <source>
        <dbReference type="EMBL" id="NMH78672.1"/>
    </source>
</evidence>
<keyword evidence="2" id="KW-1185">Reference proteome</keyword>
<protein>
    <submittedName>
        <fullName evidence="1">Uncharacterized protein</fullName>
    </submittedName>
</protein>
<evidence type="ECO:0000313" key="2">
    <source>
        <dbReference type="Proteomes" id="UP001296706"/>
    </source>
</evidence>
<comment type="caution">
    <text evidence="1">The sequence shown here is derived from an EMBL/GenBank/DDBJ whole genome shotgun (WGS) entry which is preliminary data.</text>
</comment>
<sequence>MSLDVPTHVLTAAERGELDDAQFLAVVRDSLPYAWQVVTAAADDRVEHPEAPFGEHEVPPPSEQERGQLLRALASNAIRGALERHFGVVLAFQNCHRVAAFAPADVDGPTYREFISPRGQVLNQSPELRDC</sequence>
<dbReference type="Pfam" id="PF20704">
    <property type="entry name" value="KH_NucS_shadow"/>
    <property type="match status" value="1"/>
</dbReference>
<dbReference type="NCBIfam" id="NF040488">
    <property type="entry name" value="SCO5389_fam"/>
    <property type="match status" value="1"/>
</dbReference>
<organism evidence="1 2">
    <name type="scientific">Pseudonocardia xinjiangensis</name>
    <dbReference type="NCBI Taxonomy" id="75289"/>
    <lineage>
        <taxon>Bacteria</taxon>
        <taxon>Bacillati</taxon>
        <taxon>Actinomycetota</taxon>
        <taxon>Actinomycetes</taxon>
        <taxon>Pseudonocardiales</taxon>
        <taxon>Pseudonocardiaceae</taxon>
        <taxon>Pseudonocardia</taxon>
    </lineage>
</organism>
<name>A0ABX1RE67_9PSEU</name>
<dbReference type="RefSeq" id="WP_169396739.1">
    <property type="nucleotide sequence ID" value="NZ_BAAAJH010000005.1"/>
</dbReference>
<dbReference type="Proteomes" id="UP001296706">
    <property type="component" value="Unassembled WGS sequence"/>
</dbReference>
<accession>A0ABX1RE67</accession>
<reference evidence="1 2" key="1">
    <citation type="submission" date="2020-04" db="EMBL/GenBank/DDBJ databases">
        <authorList>
            <person name="Klaysubun C."/>
            <person name="Duangmal K."/>
            <person name="Lipun K."/>
        </authorList>
    </citation>
    <scope>NUCLEOTIDE SEQUENCE [LARGE SCALE GENOMIC DNA]</scope>
    <source>
        <strain evidence="1 2">JCM 11839</strain>
    </source>
</reference>
<gene>
    <name evidence="1" type="ORF">HF577_16485</name>
</gene>
<dbReference type="EMBL" id="JAAXKY010000049">
    <property type="protein sequence ID" value="NMH78672.1"/>
    <property type="molecule type" value="Genomic_DNA"/>
</dbReference>
<proteinExistence type="predicted"/>